<dbReference type="Proteomes" id="UP001549167">
    <property type="component" value="Unassembled WGS sequence"/>
</dbReference>
<protein>
    <submittedName>
        <fullName evidence="2">DNA-binding NarL/FixJ family response regulator</fullName>
    </submittedName>
</protein>
<dbReference type="GO" id="GO:0003677">
    <property type="term" value="F:DNA binding"/>
    <property type="evidence" value="ECO:0007669"/>
    <property type="project" value="UniProtKB-KW"/>
</dbReference>
<keyword evidence="3" id="KW-1185">Reference proteome</keyword>
<feature type="domain" description="Terminase ATPase subunit N-terminal" evidence="1">
    <location>
        <begin position="15"/>
        <end position="39"/>
    </location>
</feature>
<gene>
    <name evidence="2" type="ORF">ABID56_001967</name>
</gene>
<accession>A0ABV2KW89</accession>
<evidence type="ECO:0000313" key="2">
    <source>
        <dbReference type="EMBL" id="MET3683857.1"/>
    </source>
</evidence>
<dbReference type="Gene3D" id="1.10.10.60">
    <property type="entry name" value="Homeodomain-like"/>
    <property type="match status" value="1"/>
</dbReference>
<name>A0ABV2KW89_9BACI</name>
<sequence length="40" mass="4701">MMIQSGGLFMIREHYHKGWSIMAIANETGFDPKTIRKYIK</sequence>
<comment type="caution">
    <text evidence="2">The sequence shown here is derived from an EMBL/GenBank/DDBJ whole genome shotgun (WGS) entry which is preliminary data.</text>
</comment>
<reference evidence="2 3" key="1">
    <citation type="submission" date="2024-06" db="EMBL/GenBank/DDBJ databases">
        <title>Genomic Encyclopedia of Type Strains, Phase IV (KMG-IV): sequencing the most valuable type-strain genomes for metagenomic binning, comparative biology and taxonomic classification.</title>
        <authorList>
            <person name="Goeker M."/>
        </authorList>
    </citation>
    <scope>NUCLEOTIDE SEQUENCE [LARGE SCALE GENOMIC DNA]</scope>
    <source>
        <strain evidence="2 3">DSM 23520</strain>
    </source>
</reference>
<evidence type="ECO:0000259" key="1">
    <source>
        <dbReference type="Pfam" id="PF06056"/>
    </source>
</evidence>
<dbReference type="Pfam" id="PF06056">
    <property type="entry name" value="Terminase_5"/>
    <property type="match status" value="1"/>
</dbReference>
<proteinExistence type="predicted"/>
<evidence type="ECO:0000313" key="3">
    <source>
        <dbReference type="Proteomes" id="UP001549167"/>
    </source>
</evidence>
<keyword evidence="2" id="KW-0238">DNA-binding</keyword>
<dbReference type="EMBL" id="JBEPMX010000009">
    <property type="protein sequence ID" value="MET3683857.1"/>
    <property type="molecule type" value="Genomic_DNA"/>
</dbReference>
<dbReference type="InterPro" id="IPR010332">
    <property type="entry name" value="ATPase_terminase-su_N"/>
</dbReference>
<organism evidence="2 3">
    <name type="scientific">Alkalibacillus flavidus</name>
    <dbReference type="NCBI Taxonomy" id="546021"/>
    <lineage>
        <taxon>Bacteria</taxon>
        <taxon>Bacillati</taxon>
        <taxon>Bacillota</taxon>
        <taxon>Bacilli</taxon>
        <taxon>Bacillales</taxon>
        <taxon>Bacillaceae</taxon>
        <taxon>Alkalibacillus</taxon>
    </lineage>
</organism>